<feature type="signal peptide" evidence="1">
    <location>
        <begin position="1"/>
        <end position="21"/>
    </location>
</feature>
<evidence type="ECO:0000256" key="1">
    <source>
        <dbReference type="SAM" id="SignalP"/>
    </source>
</evidence>
<reference evidence="3" key="1">
    <citation type="journal article" date="2019" name="Int. J. Syst. Evol. Microbiol.">
        <title>The Global Catalogue of Microorganisms (GCM) 10K type strain sequencing project: providing services to taxonomists for standard genome sequencing and annotation.</title>
        <authorList>
            <consortium name="The Broad Institute Genomics Platform"/>
            <consortium name="The Broad Institute Genome Sequencing Center for Infectious Disease"/>
            <person name="Wu L."/>
            <person name="Ma J."/>
        </authorList>
    </citation>
    <scope>NUCLEOTIDE SEQUENCE [LARGE SCALE GENOMIC DNA]</scope>
    <source>
        <strain evidence="3">JCM 18283</strain>
    </source>
</reference>
<comment type="caution">
    <text evidence="2">The sequence shown here is derived from an EMBL/GenBank/DDBJ whole genome shotgun (WGS) entry which is preliminary data.</text>
</comment>
<sequence length="226" mass="25618">MQPKATFILFALFYLTLNAIAQDSLNVDTARRLNQTKTNPIIYSDLHFGWAFLGADGLYGGFNINYQYKKNLFTLRYNAIADLAGGDPQLRKLQIIAIEDQGHYQEYGMLYGRRYLTNTRGLSFSAGASFNYRVRKYPNAGGSKTITYDYYPGLPFELNVNWFKGRKRRFRIYHIIPVGEPTAFGASIGFKLHGNVSKNPYLALGIVYGLGMFKHYDNGSAQNKGK</sequence>
<protein>
    <recommendedName>
        <fullName evidence="4">Outer membrane protein with beta-barrel domain</fullName>
    </recommendedName>
</protein>
<evidence type="ECO:0000313" key="3">
    <source>
        <dbReference type="Proteomes" id="UP001501436"/>
    </source>
</evidence>
<keyword evidence="1" id="KW-0732">Signal</keyword>
<name>A0ABP9G2S9_9SPHI</name>
<dbReference type="RefSeq" id="WP_345331953.1">
    <property type="nucleotide sequence ID" value="NZ_BAABJI010000002.1"/>
</dbReference>
<dbReference type="EMBL" id="BAABJI010000002">
    <property type="protein sequence ID" value="GAA4923260.1"/>
    <property type="molecule type" value="Genomic_DNA"/>
</dbReference>
<evidence type="ECO:0000313" key="2">
    <source>
        <dbReference type="EMBL" id="GAA4923260.1"/>
    </source>
</evidence>
<organism evidence="2 3">
    <name type="scientific">Mucilaginibacter defluvii</name>
    <dbReference type="NCBI Taxonomy" id="1196019"/>
    <lineage>
        <taxon>Bacteria</taxon>
        <taxon>Pseudomonadati</taxon>
        <taxon>Bacteroidota</taxon>
        <taxon>Sphingobacteriia</taxon>
        <taxon>Sphingobacteriales</taxon>
        <taxon>Sphingobacteriaceae</taxon>
        <taxon>Mucilaginibacter</taxon>
    </lineage>
</organism>
<evidence type="ECO:0008006" key="4">
    <source>
        <dbReference type="Google" id="ProtNLM"/>
    </source>
</evidence>
<proteinExistence type="predicted"/>
<dbReference type="Proteomes" id="UP001501436">
    <property type="component" value="Unassembled WGS sequence"/>
</dbReference>
<gene>
    <name evidence="2" type="ORF">GCM10023313_29270</name>
</gene>
<keyword evidence="3" id="KW-1185">Reference proteome</keyword>
<feature type="chain" id="PRO_5045790364" description="Outer membrane protein with beta-barrel domain" evidence="1">
    <location>
        <begin position="22"/>
        <end position="226"/>
    </location>
</feature>
<accession>A0ABP9G2S9</accession>